<comment type="caution">
    <text evidence="1">The sequence shown here is derived from an EMBL/GenBank/DDBJ whole genome shotgun (WGS) entry which is preliminary data.</text>
</comment>
<gene>
    <name evidence="1" type="ORF">ANACAC_02800</name>
</gene>
<dbReference type="HOGENOM" id="CLU_3303733_0_0_9"/>
<evidence type="ECO:0000313" key="1">
    <source>
        <dbReference type="EMBL" id="EDR96177.1"/>
    </source>
</evidence>
<protein>
    <submittedName>
        <fullName evidence="1">Uncharacterized protein</fullName>
    </submittedName>
</protein>
<evidence type="ECO:0000313" key="2">
    <source>
        <dbReference type="Proteomes" id="UP000004935"/>
    </source>
</evidence>
<reference evidence="1" key="2">
    <citation type="submission" date="2013-11" db="EMBL/GenBank/DDBJ databases">
        <title>Draft genome sequence of Anaerostipes caccae (DSM 14662).</title>
        <authorList>
            <person name="Sudarsanam P."/>
            <person name="Ley R."/>
            <person name="Guruge J."/>
            <person name="Turnbaugh P.J."/>
            <person name="Mahowald M."/>
            <person name="Liep D."/>
            <person name="Gordon J."/>
        </authorList>
    </citation>
    <scope>NUCLEOTIDE SEQUENCE</scope>
    <source>
        <strain evidence="1">DSM 14662</strain>
    </source>
</reference>
<dbReference type="AlphaFoldDB" id="B0MH38"/>
<organism evidence="1 2">
    <name type="scientific">Anaerostipes caccae (strain DSM 14662 / CCUG 47493 / JCM 13470 / NCIMB 13811 / L1-92)</name>
    <dbReference type="NCBI Taxonomy" id="411490"/>
    <lineage>
        <taxon>Bacteria</taxon>
        <taxon>Bacillati</taxon>
        <taxon>Bacillota</taxon>
        <taxon>Clostridia</taxon>
        <taxon>Lachnospirales</taxon>
        <taxon>Lachnospiraceae</taxon>
        <taxon>Anaerostipes</taxon>
    </lineage>
</organism>
<reference evidence="1" key="1">
    <citation type="submission" date="2007-11" db="EMBL/GenBank/DDBJ databases">
        <authorList>
            <person name="Fulton L."/>
            <person name="Clifton S."/>
            <person name="Fulton B."/>
            <person name="Xu J."/>
            <person name="Minx P."/>
            <person name="Pepin K.H."/>
            <person name="Johnson M."/>
            <person name="Thiruvilangam P."/>
            <person name="Bhonagiri V."/>
            <person name="Nash W.E."/>
            <person name="Mardis E.R."/>
            <person name="Wilson R.K."/>
        </authorList>
    </citation>
    <scope>NUCLEOTIDE SEQUENCE [LARGE SCALE GENOMIC DNA]</scope>
    <source>
        <strain evidence="1">DSM 14662</strain>
    </source>
</reference>
<proteinExistence type="predicted"/>
<dbReference type="EMBL" id="ABAX03000024">
    <property type="protein sequence ID" value="EDR96177.1"/>
    <property type="molecule type" value="Genomic_DNA"/>
</dbReference>
<accession>B0MH38</accession>
<sequence>MYNFLESYNIYGWNNFIAKKHRILLTYAGDFDYNGSDVF</sequence>
<keyword evidence="2" id="KW-1185">Reference proteome</keyword>
<dbReference type="Proteomes" id="UP000004935">
    <property type="component" value="Unassembled WGS sequence"/>
</dbReference>
<name>B0MH38_ANACD</name>